<protein>
    <submittedName>
        <fullName evidence="2">Uncharacterized protein</fullName>
    </submittedName>
</protein>
<name>A0A1G2CC35_9BACT</name>
<gene>
    <name evidence="2" type="ORF">A2945_03910</name>
</gene>
<comment type="caution">
    <text evidence="2">The sequence shown here is derived from an EMBL/GenBank/DDBJ whole genome shotgun (WGS) entry which is preliminary data.</text>
</comment>
<sequence>MGNFFKKHPDLVLTSLTVVLIAMLVAYFLWGITTLVAAFTKGVSPGKINQPAVIFDLEGAKKLDLKGALEQ</sequence>
<feature type="transmembrane region" description="Helical" evidence="1">
    <location>
        <begin position="12"/>
        <end position="39"/>
    </location>
</feature>
<evidence type="ECO:0000256" key="1">
    <source>
        <dbReference type="SAM" id="Phobius"/>
    </source>
</evidence>
<dbReference type="AlphaFoldDB" id="A0A1G2CC35"/>
<dbReference type="Proteomes" id="UP000178880">
    <property type="component" value="Unassembled WGS sequence"/>
</dbReference>
<proteinExistence type="predicted"/>
<reference evidence="2 3" key="1">
    <citation type="journal article" date="2016" name="Nat. Commun.">
        <title>Thousands of microbial genomes shed light on interconnected biogeochemical processes in an aquifer system.</title>
        <authorList>
            <person name="Anantharaman K."/>
            <person name="Brown C.T."/>
            <person name="Hug L.A."/>
            <person name="Sharon I."/>
            <person name="Castelle C.J."/>
            <person name="Probst A.J."/>
            <person name="Thomas B.C."/>
            <person name="Singh A."/>
            <person name="Wilkins M.J."/>
            <person name="Karaoz U."/>
            <person name="Brodie E.L."/>
            <person name="Williams K.H."/>
            <person name="Hubbard S.S."/>
            <person name="Banfield J.F."/>
        </authorList>
    </citation>
    <scope>NUCLEOTIDE SEQUENCE [LARGE SCALE GENOMIC DNA]</scope>
</reference>
<keyword evidence="1" id="KW-0472">Membrane</keyword>
<keyword evidence="1" id="KW-1133">Transmembrane helix</keyword>
<accession>A0A1G2CC35</accession>
<evidence type="ECO:0000313" key="2">
    <source>
        <dbReference type="EMBL" id="OGY98963.1"/>
    </source>
</evidence>
<organism evidence="2 3">
    <name type="scientific">Candidatus Liptonbacteria bacterium RIFCSPLOWO2_01_FULL_52_25</name>
    <dbReference type="NCBI Taxonomy" id="1798650"/>
    <lineage>
        <taxon>Bacteria</taxon>
        <taxon>Candidatus Liptoniibacteriota</taxon>
    </lineage>
</organism>
<evidence type="ECO:0000313" key="3">
    <source>
        <dbReference type="Proteomes" id="UP000178880"/>
    </source>
</evidence>
<dbReference type="EMBL" id="MHLA01000025">
    <property type="protein sequence ID" value="OGY98963.1"/>
    <property type="molecule type" value="Genomic_DNA"/>
</dbReference>
<keyword evidence="1" id="KW-0812">Transmembrane</keyword>